<dbReference type="EMBL" id="JAZBJZ010000036">
    <property type="protein sequence ID" value="MEE3717228.1"/>
    <property type="molecule type" value="Genomic_DNA"/>
</dbReference>
<evidence type="ECO:0000256" key="1">
    <source>
        <dbReference type="ARBA" id="ARBA00022553"/>
    </source>
</evidence>
<reference evidence="4" key="1">
    <citation type="submission" date="2024-01" db="EMBL/GenBank/DDBJ databases">
        <title>Bank of Algae and Cyanobacteria of the Azores (BACA) strain genomes.</title>
        <authorList>
            <person name="Luz R."/>
            <person name="Cordeiro R."/>
            <person name="Fonseca A."/>
            <person name="Goncalves V."/>
        </authorList>
    </citation>
    <scope>NUCLEOTIDE SEQUENCE</scope>
    <source>
        <strain evidence="4">BACA0141</strain>
    </source>
</reference>
<dbReference type="InterPro" id="IPR011006">
    <property type="entry name" value="CheY-like_superfamily"/>
</dbReference>
<feature type="domain" description="Response regulatory" evidence="3">
    <location>
        <begin position="154"/>
        <end position="270"/>
    </location>
</feature>
<feature type="non-terminal residue" evidence="4">
    <location>
        <position position="1"/>
    </location>
</feature>
<proteinExistence type="predicted"/>
<protein>
    <submittedName>
        <fullName evidence="4">Response regulator</fullName>
    </submittedName>
</protein>
<dbReference type="Pfam" id="PF00072">
    <property type="entry name" value="Response_reg"/>
    <property type="match status" value="1"/>
</dbReference>
<dbReference type="InterPro" id="IPR001789">
    <property type="entry name" value="Sig_transdc_resp-reg_receiver"/>
</dbReference>
<dbReference type="SMART" id="SM00448">
    <property type="entry name" value="REC"/>
    <property type="match status" value="1"/>
</dbReference>
<name>A0AAW9PXU5_9CYAN</name>
<dbReference type="PROSITE" id="PS50110">
    <property type="entry name" value="RESPONSE_REGULATORY"/>
    <property type="match status" value="1"/>
</dbReference>
<dbReference type="AlphaFoldDB" id="A0AAW9PXU5"/>
<keyword evidence="5" id="KW-1185">Reference proteome</keyword>
<comment type="caution">
    <text evidence="4">The sequence shown here is derived from an EMBL/GenBank/DDBJ whole genome shotgun (WGS) entry which is preliminary data.</text>
</comment>
<dbReference type="Proteomes" id="UP001333818">
    <property type="component" value="Unassembled WGS sequence"/>
</dbReference>
<dbReference type="PANTHER" id="PTHR44591:SF3">
    <property type="entry name" value="RESPONSE REGULATORY DOMAIN-CONTAINING PROTEIN"/>
    <property type="match status" value="1"/>
</dbReference>
<dbReference type="GO" id="GO:0000160">
    <property type="term" value="P:phosphorelay signal transduction system"/>
    <property type="evidence" value="ECO:0007669"/>
    <property type="project" value="InterPro"/>
</dbReference>
<evidence type="ECO:0000313" key="4">
    <source>
        <dbReference type="EMBL" id="MEE3717228.1"/>
    </source>
</evidence>
<gene>
    <name evidence="4" type="ORF">V2H45_10760</name>
</gene>
<feature type="modified residue" description="4-aspartylphosphate" evidence="2">
    <location>
        <position position="203"/>
    </location>
</feature>
<evidence type="ECO:0000313" key="5">
    <source>
        <dbReference type="Proteomes" id="UP001333818"/>
    </source>
</evidence>
<accession>A0AAW9PXU5</accession>
<dbReference type="PANTHER" id="PTHR44591">
    <property type="entry name" value="STRESS RESPONSE REGULATOR PROTEIN 1"/>
    <property type="match status" value="1"/>
</dbReference>
<dbReference type="RefSeq" id="WP_330483656.1">
    <property type="nucleotide sequence ID" value="NZ_JAZBJZ010000036.1"/>
</dbReference>
<evidence type="ECO:0000256" key="2">
    <source>
        <dbReference type="PROSITE-ProRule" id="PRU00169"/>
    </source>
</evidence>
<dbReference type="InterPro" id="IPR050595">
    <property type="entry name" value="Bact_response_regulator"/>
</dbReference>
<dbReference type="Gene3D" id="3.40.50.2300">
    <property type="match status" value="1"/>
</dbReference>
<evidence type="ECO:0000259" key="3">
    <source>
        <dbReference type="PROSITE" id="PS50110"/>
    </source>
</evidence>
<keyword evidence="1 2" id="KW-0597">Phosphoprotein</keyword>
<dbReference type="SUPFAM" id="SSF52172">
    <property type="entry name" value="CheY-like"/>
    <property type="match status" value="1"/>
</dbReference>
<sequence>YNFGGFFSTLNFSNTLLVSKRLQSWQEMGPTLFSPYQCPYLVSQTIAEKRMPADTVQRLGRMLKGFNLRQLGAMLGRDDLAVAKQLLPLVRDGAVLLRDPVSPFDLLPRFHRLAPEKKAESFVEEESAGSNVSQDQDFDSITQSLIKEKAKTWKIACVDDSQAMLNEIERLLGGEEYEVSLINDSLKALMKLASIRPDLILLDVGMPNVDGYQLCTLIRKTHIFKETPVVMVTGHKGLLDRARARMAGATDYLTKPFTRADLLNMVMRHLI</sequence>
<organism evidence="4 5">
    <name type="scientific">Tumidithrix elongata BACA0141</name>
    <dbReference type="NCBI Taxonomy" id="2716417"/>
    <lineage>
        <taxon>Bacteria</taxon>
        <taxon>Bacillati</taxon>
        <taxon>Cyanobacteriota</taxon>
        <taxon>Cyanophyceae</taxon>
        <taxon>Pseudanabaenales</taxon>
        <taxon>Pseudanabaenaceae</taxon>
        <taxon>Tumidithrix</taxon>
        <taxon>Tumidithrix elongata</taxon>
    </lineage>
</organism>